<dbReference type="Pfam" id="PF00089">
    <property type="entry name" value="Trypsin"/>
    <property type="match status" value="1"/>
</dbReference>
<dbReference type="GO" id="GO:0004252">
    <property type="term" value="F:serine-type endopeptidase activity"/>
    <property type="evidence" value="ECO:0007669"/>
    <property type="project" value="InterPro"/>
</dbReference>
<evidence type="ECO:0000313" key="8">
    <source>
        <dbReference type="EMBL" id="MBC1178297.1"/>
    </source>
</evidence>
<evidence type="ECO:0000313" key="10">
    <source>
        <dbReference type="Proteomes" id="UP000092461"/>
    </source>
</evidence>
<dbReference type="EMBL" id="AJWK01019500">
    <property type="status" value="NOT_ANNOTATED_CDS"/>
    <property type="molecule type" value="Genomic_DNA"/>
</dbReference>
<dbReference type="InterPro" id="IPR001254">
    <property type="entry name" value="Trypsin_dom"/>
</dbReference>
<dbReference type="PANTHER" id="PTHR24276">
    <property type="entry name" value="POLYSERASE-RELATED"/>
    <property type="match status" value="1"/>
</dbReference>
<dbReference type="EMBL" id="GITU01009594">
    <property type="protein sequence ID" value="MBC1178297.1"/>
    <property type="molecule type" value="Transcribed_RNA"/>
</dbReference>
<evidence type="ECO:0000256" key="6">
    <source>
        <dbReference type="SAM" id="SignalP"/>
    </source>
</evidence>
<evidence type="ECO:0000256" key="3">
    <source>
        <dbReference type="ARBA" id="ARBA00022825"/>
    </source>
</evidence>
<dbReference type="VEuPathDB" id="VectorBase:LLONM1_009510"/>
<keyword evidence="4" id="KW-1015">Disulfide bond</keyword>
<dbReference type="EnsemblMetazoa" id="LLOJ006070-RA">
    <property type="protein sequence ID" value="LLOJ006070-PA"/>
    <property type="gene ID" value="LLOJ006070"/>
</dbReference>
<name>A0A1B0EV84_LUTLO</name>
<dbReference type="Proteomes" id="UP000092461">
    <property type="component" value="Unassembled WGS sequence"/>
</dbReference>
<dbReference type="FunFam" id="2.40.10.10:FF:000068">
    <property type="entry name" value="transmembrane protease serine 2"/>
    <property type="match status" value="1"/>
</dbReference>
<feature type="domain" description="Peptidase S1" evidence="7">
    <location>
        <begin position="40"/>
        <end position="289"/>
    </location>
</feature>
<evidence type="ECO:0000259" key="7">
    <source>
        <dbReference type="PROSITE" id="PS50240"/>
    </source>
</evidence>
<feature type="chain" id="PRO_5044555568" evidence="6">
    <location>
        <begin position="20"/>
        <end position="290"/>
    </location>
</feature>
<proteinExistence type="inferred from homology"/>
<reference evidence="9" key="3">
    <citation type="submission" date="2020-05" db="UniProtKB">
        <authorList>
            <consortium name="EnsemblMetazoa"/>
        </authorList>
    </citation>
    <scope>IDENTIFICATION</scope>
    <source>
        <strain evidence="9">Jacobina</strain>
    </source>
</reference>
<keyword evidence="2" id="KW-0378">Hydrolase</keyword>
<evidence type="ECO:0000256" key="5">
    <source>
        <dbReference type="ARBA" id="ARBA00024195"/>
    </source>
</evidence>
<keyword evidence="3" id="KW-0720">Serine protease</keyword>
<dbReference type="PRINTS" id="PR00722">
    <property type="entry name" value="CHYMOTRYPSIN"/>
</dbReference>
<dbReference type="GO" id="GO:0006508">
    <property type="term" value="P:proteolysis"/>
    <property type="evidence" value="ECO:0007669"/>
    <property type="project" value="UniProtKB-KW"/>
</dbReference>
<comment type="similarity">
    <text evidence="5">Belongs to the peptidase S1 family. CLIP subfamily.</text>
</comment>
<dbReference type="PROSITE" id="PS50240">
    <property type="entry name" value="TRYPSIN_DOM"/>
    <property type="match status" value="1"/>
</dbReference>
<keyword evidence="10" id="KW-1185">Reference proteome</keyword>
<dbReference type="InterPro" id="IPR001314">
    <property type="entry name" value="Peptidase_S1A"/>
</dbReference>
<organism evidence="9 10">
    <name type="scientific">Lutzomyia longipalpis</name>
    <name type="common">Sand fly</name>
    <dbReference type="NCBI Taxonomy" id="7200"/>
    <lineage>
        <taxon>Eukaryota</taxon>
        <taxon>Metazoa</taxon>
        <taxon>Ecdysozoa</taxon>
        <taxon>Arthropoda</taxon>
        <taxon>Hexapoda</taxon>
        <taxon>Insecta</taxon>
        <taxon>Pterygota</taxon>
        <taxon>Neoptera</taxon>
        <taxon>Endopterygota</taxon>
        <taxon>Diptera</taxon>
        <taxon>Nematocera</taxon>
        <taxon>Psychodoidea</taxon>
        <taxon>Psychodidae</taxon>
        <taxon>Lutzomyia</taxon>
        <taxon>Lutzomyia</taxon>
    </lineage>
</organism>
<accession>A0A1B0EV84</accession>
<reference evidence="8" key="2">
    <citation type="journal article" date="2020" name="BMC">
        <title>Leishmania infection induces a limited differential gene expression in the sand fly midgut.</title>
        <authorList>
            <person name="Coutinho-Abreu I.V."/>
            <person name="Serafim T.D."/>
            <person name="Meneses C."/>
            <person name="Kamhawi S."/>
            <person name="Oliveira F."/>
            <person name="Valenzuela J.G."/>
        </authorList>
    </citation>
    <scope>NUCLEOTIDE SEQUENCE</scope>
    <source>
        <strain evidence="8">Jacobina</strain>
        <tissue evidence="8">Midgut</tissue>
    </source>
</reference>
<dbReference type="PROSITE" id="PS00134">
    <property type="entry name" value="TRYPSIN_HIS"/>
    <property type="match status" value="1"/>
</dbReference>
<dbReference type="InterPro" id="IPR018114">
    <property type="entry name" value="TRYPSIN_HIS"/>
</dbReference>
<feature type="signal peptide" evidence="6">
    <location>
        <begin position="1"/>
        <end position="19"/>
    </location>
</feature>
<evidence type="ECO:0000313" key="9">
    <source>
        <dbReference type="EnsemblMetazoa" id="LLOJ006070-PA"/>
    </source>
</evidence>
<dbReference type="VEuPathDB" id="VectorBase:LLOJ006070"/>
<keyword evidence="6" id="KW-0732">Signal</keyword>
<dbReference type="InterPro" id="IPR009003">
    <property type="entry name" value="Peptidase_S1_PA"/>
</dbReference>
<dbReference type="InterPro" id="IPR043504">
    <property type="entry name" value="Peptidase_S1_PA_chymotrypsin"/>
</dbReference>
<keyword evidence="1 8" id="KW-0645">Protease</keyword>
<sequence>MKKLLVVALAIFLITSTAASQLKSIWELQHVSSNKPTSRIINGQPAADGQFPYYADITIVGVTILIGYCGGSIIAPTWVLTAGHCAVKSRVFSLDDFLLWVINAGSTTASVGRQSQIVTLLDAHPHPDFDGTTLANDLALLKTGAFTFNTYVSAVTLVPSGYGRDAYNGRYITVCGLGRTSNDGSRANVLMYTSALQVILYSQCESSYETGDPSDELPPNIFCVQDSTPPVSAICNGDSGGPGVLDVNNNGVLYQIGIVSFGHIDGCDTHPQGFTHVSAYRAWITSVSGV</sequence>
<protein>
    <submittedName>
        <fullName evidence="8">Putative trypsin-like serine protease</fullName>
    </submittedName>
</protein>
<evidence type="ECO:0000256" key="1">
    <source>
        <dbReference type="ARBA" id="ARBA00022670"/>
    </source>
</evidence>
<dbReference type="PANTHER" id="PTHR24276:SF98">
    <property type="entry name" value="FI18310P1-RELATED"/>
    <property type="match status" value="1"/>
</dbReference>
<reference evidence="10" key="1">
    <citation type="submission" date="2012-05" db="EMBL/GenBank/DDBJ databases">
        <title>Whole Genome Assembly of Lutzomyia longipalpis.</title>
        <authorList>
            <person name="Richards S."/>
            <person name="Qu C."/>
            <person name="Dillon R."/>
            <person name="Worley K."/>
            <person name="Scherer S."/>
            <person name="Batterton M."/>
            <person name="Taylor A."/>
            <person name="Hawes A."/>
            <person name="Hernandez B."/>
            <person name="Kovar C."/>
            <person name="Mandapat C."/>
            <person name="Pham C."/>
            <person name="Qu C."/>
            <person name="Jing C."/>
            <person name="Bess C."/>
            <person name="Bandaranaike D."/>
            <person name="Ngo D."/>
            <person name="Ongeri F."/>
            <person name="Arias F."/>
            <person name="Lara F."/>
            <person name="Weissenberger G."/>
            <person name="Kamau G."/>
            <person name="Han H."/>
            <person name="Shen H."/>
            <person name="Dinh H."/>
            <person name="Khalil I."/>
            <person name="Jones J."/>
            <person name="Shafer J."/>
            <person name="Jayaseelan J."/>
            <person name="Quiroz J."/>
            <person name="Blankenburg K."/>
            <person name="Nguyen L."/>
            <person name="Jackson L."/>
            <person name="Francisco L."/>
            <person name="Tang L.-Y."/>
            <person name="Pu L.-L."/>
            <person name="Perales L."/>
            <person name="Lorensuhewa L."/>
            <person name="Munidasa M."/>
            <person name="Coyle M."/>
            <person name="Taylor M."/>
            <person name="Puazo M."/>
            <person name="Firestine M."/>
            <person name="Scheel M."/>
            <person name="Javaid M."/>
            <person name="Wang M."/>
            <person name="Li M."/>
            <person name="Tabassum N."/>
            <person name="Saada N."/>
            <person name="Osuji N."/>
            <person name="Aqrawi P."/>
            <person name="Fu Q."/>
            <person name="Thornton R."/>
            <person name="Raj R."/>
            <person name="Goodspeed R."/>
            <person name="Mata R."/>
            <person name="Najjar R."/>
            <person name="Gubbala S."/>
            <person name="Lee S."/>
            <person name="Denson S."/>
            <person name="Patil S."/>
            <person name="Macmil S."/>
            <person name="Qi S."/>
            <person name="Matskevitch T."/>
            <person name="Palculict T."/>
            <person name="Mathew T."/>
            <person name="Vee V."/>
            <person name="Velamala V."/>
            <person name="Korchina V."/>
            <person name="Cai W."/>
            <person name="Liu W."/>
            <person name="Dai W."/>
            <person name="Zou X."/>
            <person name="Zhu Y."/>
            <person name="Zhang Y."/>
            <person name="Wu Y.-Q."/>
            <person name="Xin Y."/>
            <person name="Nazarath L."/>
            <person name="Kovar C."/>
            <person name="Han Y."/>
            <person name="Muzny D."/>
            <person name="Gibbs R."/>
        </authorList>
    </citation>
    <scope>NUCLEOTIDE SEQUENCE [LARGE SCALE GENOMIC DNA]</scope>
    <source>
        <strain evidence="10">Jacobina</strain>
    </source>
</reference>
<dbReference type="Gene3D" id="2.40.10.10">
    <property type="entry name" value="Trypsin-like serine proteases"/>
    <property type="match status" value="1"/>
</dbReference>
<dbReference type="InterPro" id="IPR050430">
    <property type="entry name" value="Peptidase_S1"/>
</dbReference>
<dbReference type="CDD" id="cd00190">
    <property type="entry name" value="Tryp_SPc"/>
    <property type="match status" value="1"/>
</dbReference>
<dbReference type="SMART" id="SM00020">
    <property type="entry name" value="Tryp_SPc"/>
    <property type="match status" value="1"/>
</dbReference>
<evidence type="ECO:0000256" key="2">
    <source>
        <dbReference type="ARBA" id="ARBA00022801"/>
    </source>
</evidence>
<evidence type="ECO:0000256" key="4">
    <source>
        <dbReference type="ARBA" id="ARBA00023157"/>
    </source>
</evidence>
<dbReference type="AlphaFoldDB" id="A0A1B0EV84"/>
<dbReference type="SUPFAM" id="SSF50494">
    <property type="entry name" value="Trypsin-like serine proteases"/>
    <property type="match status" value="1"/>
</dbReference>